<accession>A0A5C7GJX2</accession>
<dbReference type="AlphaFoldDB" id="A0A5C7GJX2"/>
<dbReference type="EMBL" id="VRKQ01000008">
    <property type="protein sequence ID" value="TXG38633.1"/>
    <property type="molecule type" value="Genomic_DNA"/>
</dbReference>
<sequence>MASKKNLVPRRDFIKTSALGLSALSIGLPLNSALATSCGSSGKDKLGIALVGLGNYSKGQLAPSLLETEHCYLSAIVTGTKEKEKEWAKKYNIPKGNIYNYENFDDIASNKDIDIVYIVLPNSMHAEFTIRAAKAGKHVICEKPMAVSVAECKAMIKACDDNNVKLSIGYRLQFDPYHKRIINLSKENTLGSINYVNADFAFTIGDPTQWRLKKDLAGGGALMDVGVYCIQACRYSFGQEPIALRAQAFNSGNEKFKEVNETITWQMEFPDGKISNSTTSYAMSVNSLFVSAQKGKAQLMPSYGYGGIKGFIKDEILEFPKFNQQQAQMDAFALNVKNNTDSIVPGEEGLKDMKVIEAIFKSLEQNGARILI</sequence>
<reference evidence="5 6" key="1">
    <citation type="submission" date="2019-08" db="EMBL/GenBank/DDBJ databases">
        <title>Seonamhaeicola sediminis sp. nov., isolated from marine sediment.</title>
        <authorList>
            <person name="Cao W.R."/>
        </authorList>
    </citation>
    <scope>NUCLEOTIDE SEQUENCE [LARGE SCALE GENOMIC DNA]</scope>
    <source>
        <strain evidence="5 6">1505</strain>
    </source>
</reference>
<comment type="caution">
    <text evidence="5">The sequence shown here is derived from an EMBL/GenBank/DDBJ whole genome shotgun (WGS) entry which is preliminary data.</text>
</comment>
<organism evidence="5 6">
    <name type="scientific">Seonamhaeicola maritimus</name>
    <dbReference type="NCBI Taxonomy" id="2591822"/>
    <lineage>
        <taxon>Bacteria</taxon>
        <taxon>Pseudomonadati</taxon>
        <taxon>Bacteroidota</taxon>
        <taxon>Flavobacteriia</taxon>
        <taxon>Flavobacteriales</taxon>
        <taxon>Flavobacteriaceae</taxon>
    </lineage>
</organism>
<dbReference type="PANTHER" id="PTHR22604:SF105">
    <property type="entry name" value="TRANS-1,2-DIHYDROBENZENE-1,2-DIOL DEHYDROGENASE"/>
    <property type="match status" value="1"/>
</dbReference>
<dbReference type="SUPFAM" id="SSF55347">
    <property type="entry name" value="Glyceraldehyde-3-phosphate dehydrogenase-like, C-terminal domain"/>
    <property type="match status" value="1"/>
</dbReference>
<evidence type="ECO:0000256" key="1">
    <source>
        <dbReference type="ARBA" id="ARBA00010928"/>
    </source>
</evidence>
<keyword evidence="6" id="KW-1185">Reference proteome</keyword>
<evidence type="ECO:0000259" key="3">
    <source>
        <dbReference type="Pfam" id="PF01408"/>
    </source>
</evidence>
<dbReference type="Pfam" id="PF22725">
    <property type="entry name" value="GFO_IDH_MocA_C3"/>
    <property type="match status" value="1"/>
</dbReference>
<evidence type="ECO:0000259" key="4">
    <source>
        <dbReference type="Pfam" id="PF22725"/>
    </source>
</evidence>
<dbReference type="PROSITE" id="PS51318">
    <property type="entry name" value="TAT"/>
    <property type="match status" value="1"/>
</dbReference>
<dbReference type="InterPro" id="IPR000683">
    <property type="entry name" value="Gfo/Idh/MocA-like_OxRdtase_N"/>
</dbReference>
<dbReference type="SUPFAM" id="SSF51735">
    <property type="entry name" value="NAD(P)-binding Rossmann-fold domains"/>
    <property type="match status" value="1"/>
</dbReference>
<dbReference type="Gene3D" id="3.30.360.10">
    <property type="entry name" value="Dihydrodipicolinate Reductase, domain 2"/>
    <property type="match status" value="1"/>
</dbReference>
<dbReference type="PRINTS" id="PR01775">
    <property type="entry name" value="GLFROXRDTASE"/>
</dbReference>
<dbReference type="Gene3D" id="3.40.50.720">
    <property type="entry name" value="NAD(P)-binding Rossmann-like Domain"/>
    <property type="match status" value="1"/>
</dbReference>
<feature type="domain" description="Gfo/Idh/MocA-like oxidoreductase N-terminal" evidence="3">
    <location>
        <begin position="47"/>
        <end position="170"/>
    </location>
</feature>
<gene>
    <name evidence="5" type="ORF">FUA22_01745</name>
</gene>
<proteinExistence type="inferred from homology"/>
<dbReference type="OrthoDB" id="9795543at2"/>
<dbReference type="RefSeq" id="WP_147765973.1">
    <property type="nucleotide sequence ID" value="NZ_VRKQ01000008.1"/>
</dbReference>
<dbReference type="InterPro" id="IPR055170">
    <property type="entry name" value="GFO_IDH_MocA-like_dom"/>
</dbReference>
<protein>
    <submittedName>
        <fullName evidence="5">Gfo/Idh/MocA family oxidoreductase</fullName>
    </submittedName>
</protein>
<evidence type="ECO:0000313" key="6">
    <source>
        <dbReference type="Proteomes" id="UP000321080"/>
    </source>
</evidence>
<dbReference type="InterPro" id="IPR008354">
    <property type="entry name" value="Glc-Fru_OxRdtase_bac"/>
</dbReference>
<dbReference type="Proteomes" id="UP000321080">
    <property type="component" value="Unassembled WGS sequence"/>
</dbReference>
<dbReference type="Pfam" id="PF01408">
    <property type="entry name" value="GFO_IDH_MocA"/>
    <property type="match status" value="1"/>
</dbReference>
<keyword evidence="2" id="KW-0560">Oxidoreductase</keyword>
<dbReference type="GO" id="GO:0016491">
    <property type="term" value="F:oxidoreductase activity"/>
    <property type="evidence" value="ECO:0007669"/>
    <property type="project" value="UniProtKB-KW"/>
</dbReference>
<dbReference type="InterPro" id="IPR050984">
    <property type="entry name" value="Gfo/Idh/MocA_domain"/>
</dbReference>
<comment type="similarity">
    <text evidence="1">Belongs to the Gfo/Idh/MocA family.</text>
</comment>
<dbReference type="InterPro" id="IPR006311">
    <property type="entry name" value="TAT_signal"/>
</dbReference>
<name>A0A5C7GJX2_9FLAO</name>
<dbReference type="GO" id="GO:0000166">
    <property type="term" value="F:nucleotide binding"/>
    <property type="evidence" value="ECO:0007669"/>
    <property type="project" value="InterPro"/>
</dbReference>
<dbReference type="PANTHER" id="PTHR22604">
    <property type="entry name" value="OXIDOREDUCTASES"/>
    <property type="match status" value="1"/>
</dbReference>
<feature type="domain" description="GFO/IDH/MocA-like oxidoreductase" evidence="4">
    <location>
        <begin position="183"/>
        <end position="293"/>
    </location>
</feature>
<evidence type="ECO:0000256" key="2">
    <source>
        <dbReference type="ARBA" id="ARBA00023002"/>
    </source>
</evidence>
<evidence type="ECO:0000313" key="5">
    <source>
        <dbReference type="EMBL" id="TXG38633.1"/>
    </source>
</evidence>
<dbReference type="InterPro" id="IPR036291">
    <property type="entry name" value="NAD(P)-bd_dom_sf"/>
</dbReference>